<dbReference type="Pfam" id="PF10172">
    <property type="entry name" value="DDA1"/>
    <property type="match status" value="1"/>
</dbReference>
<feature type="compositionally biased region" description="Basic and acidic residues" evidence="4">
    <location>
        <begin position="13"/>
        <end position="25"/>
    </location>
</feature>
<dbReference type="PANTHER" id="PTHR31879">
    <property type="entry name" value="DET1- AND DDB1-ASSOCIATED PROTEIN 1"/>
    <property type="match status" value="1"/>
</dbReference>
<dbReference type="PANTHER" id="PTHR31879:SF2">
    <property type="entry name" value="DET1- AND DDB1-ASSOCIATED PROTEIN 1"/>
    <property type="match status" value="1"/>
</dbReference>
<feature type="region of interest" description="Disordered" evidence="4">
    <location>
        <begin position="1"/>
        <end position="32"/>
    </location>
</feature>
<sequence length="101" mass="11622">MSVGQLLKGLPCHNEHNFTRFHTDTGRGISKKPAVYLPTKDYPSEQVISTEKTNILLRYLHQHWDKKNQHKKRNPSQSDLDTESPHARKAPRLDPNPDNNG</sequence>
<keyword evidence="7" id="KW-1185">Reference proteome</keyword>
<dbReference type="AlphaFoldDB" id="A0A9Q1BLY0"/>
<organism evidence="6 7">
    <name type="scientific">Holothuria leucospilota</name>
    <name type="common">Black long sea cucumber</name>
    <name type="synonym">Mertensiothuria leucospilota</name>
    <dbReference type="NCBI Taxonomy" id="206669"/>
    <lineage>
        <taxon>Eukaryota</taxon>
        <taxon>Metazoa</taxon>
        <taxon>Echinodermata</taxon>
        <taxon>Eleutherozoa</taxon>
        <taxon>Echinozoa</taxon>
        <taxon>Holothuroidea</taxon>
        <taxon>Aspidochirotacea</taxon>
        <taxon>Aspidochirotida</taxon>
        <taxon>Holothuriidae</taxon>
        <taxon>Holothuria</taxon>
    </lineage>
</organism>
<name>A0A9Q1BLY0_HOLLE</name>
<evidence type="ECO:0000259" key="5">
    <source>
        <dbReference type="Pfam" id="PF10172"/>
    </source>
</evidence>
<dbReference type="GO" id="GO:0032436">
    <property type="term" value="P:positive regulation of proteasomal ubiquitin-dependent protein catabolic process"/>
    <property type="evidence" value="ECO:0007669"/>
    <property type="project" value="TreeGrafter"/>
</dbReference>
<evidence type="ECO:0000313" key="7">
    <source>
        <dbReference type="Proteomes" id="UP001152320"/>
    </source>
</evidence>
<comment type="similarity">
    <text evidence="1">Belongs to the DDA1 family.</text>
</comment>
<evidence type="ECO:0000256" key="2">
    <source>
        <dbReference type="ARBA" id="ARBA00018256"/>
    </source>
</evidence>
<evidence type="ECO:0000313" key="6">
    <source>
        <dbReference type="EMBL" id="KAJ8028880.1"/>
    </source>
</evidence>
<gene>
    <name evidence="6" type="ORF">HOLleu_28131</name>
</gene>
<dbReference type="OrthoDB" id="8598182at2759"/>
<evidence type="ECO:0000256" key="3">
    <source>
        <dbReference type="ARBA" id="ARBA00045586"/>
    </source>
</evidence>
<protein>
    <recommendedName>
        <fullName evidence="2">DET1- and DDB1-associated protein 1</fullName>
    </recommendedName>
</protein>
<evidence type="ECO:0000256" key="1">
    <source>
        <dbReference type="ARBA" id="ARBA00008042"/>
    </source>
</evidence>
<dbReference type="InterPro" id="IPR033575">
    <property type="entry name" value="DDA1-like"/>
</dbReference>
<reference evidence="6" key="1">
    <citation type="submission" date="2021-10" db="EMBL/GenBank/DDBJ databases">
        <title>Tropical sea cucumber genome reveals ecological adaptation and Cuvierian tubules defense mechanism.</title>
        <authorList>
            <person name="Chen T."/>
        </authorList>
    </citation>
    <scope>NUCLEOTIDE SEQUENCE</scope>
    <source>
        <strain evidence="6">Nanhai2018</strain>
        <tissue evidence="6">Muscle</tissue>
    </source>
</reference>
<feature type="region of interest" description="Disordered" evidence="4">
    <location>
        <begin position="64"/>
        <end position="101"/>
    </location>
</feature>
<evidence type="ECO:0000256" key="4">
    <source>
        <dbReference type="SAM" id="MobiDB-lite"/>
    </source>
</evidence>
<comment type="function">
    <text evidence="3">Functions as a component of numerous distinct DCX (DDB1-CUL4-X-box) E3 ubiquitin-protein ligase complexes which mediate the ubiquitination and subsequent proteasomal degradation of target proteins. In the DCX complexes, acts as a scaffolding subunit required to stabilize the complex.</text>
</comment>
<accession>A0A9Q1BLY0</accession>
<dbReference type="EMBL" id="JAIZAY010000014">
    <property type="protein sequence ID" value="KAJ8028880.1"/>
    <property type="molecule type" value="Genomic_DNA"/>
</dbReference>
<dbReference type="InterPro" id="IPR018276">
    <property type="entry name" value="DDA1_dom"/>
</dbReference>
<proteinExistence type="inferred from homology"/>
<comment type="caution">
    <text evidence="6">The sequence shown here is derived from an EMBL/GenBank/DDBJ whole genome shotgun (WGS) entry which is preliminary data.</text>
</comment>
<dbReference type="Proteomes" id="UP001152320">
    <property type="component" value="Chromosome 14"/>
</dbReference>
<feature type="domain" description="DET1- and DDB1-associated protein 1" evidence="5">
    <location>
        <begin position="6"/>
        <end position="66"/>
    </location>
</feature>
<dbReference type="GO" id="GO:0080008">
    <property type="term" value="C:Cul4-RING E3 ubiquitin ligase complex"/>
    <property type="evidence" value="ECO:0007669"/>
    <property type="project" value="TreeGrafter"/>
</dbReference>